<feature type="transmembrane region" description="Helical" evidence="1">
    <location>
        <begin position="203"/>
        <end position="221"/>
    </location>
</feature>
<gene>
    <name evidence="2" type="ORF">GCM10009839_47970</name>
</gene>
<sequence>MIWLAWRQFRVAAFAMALLAVAVLGTLVLTGPHIAHLYSVSGLNHCVSPDACSQARDAFFGAIKSDGSTPVVYFALIAVLYLLPALLGLFWGAPLLARESEAGTFRLVWTQSVTRRRWLAVKLSVGTAAAIVLTTALSWGITWWSSPIDRAAQLPGGQDDALPNHFNPVVFGARGVVPVAIAVFGFLVGVTAGLLLRRTLPAVAATLAILATVQATVPMAVRQNYATPDRTTVPLVVQSRPGLQLQIVDSRLTVRMPVDLPGAWVTSVNLVDATGTPFHGLAPQACEGMLESPDSCFAAINALHLRQAAEYQPGDRFGRFQGEEAALYALLSIVLAGLCFYRIRRMVPA</sequence>
<dbReference type="EMBL" id="BAAAQN010000029">
    <property type="protein sequence ID" value="GAA2040263.1"/>
    <property type="molecule type" value="Genomic_DNA"/>
</dbReference>
<feature type="transmembrane region" description="Helical" evidence="1">
    <location>
        <begin position="176"/>
        <end position="196"/>
    </location>
</feature>
<name>A0ABN2UPX3_9ACTN</name>
<evidence type="ECO:0000313" key="2">
    <source>
        <dbReference type="EMBL" id="GAA2040263.1"/>
    </source>
</evidence>
<keyword evidence="3" id="KW-1185">Reference proteome</keyword>
<keyword evidence="1" id="KW-0812">Transmembrane</keyword>
<keyword evidence="1" id="KW-1133">Transmembrane helix</keyword>
<feature type="transmembrane region" description="Helical" evidence="1">
    <location>
        <begin position="325"/>
        <end position="343"/>
    </location>
</feature>
<dbReference type="RefSeq" id="WP_344667891.1">
    <property type="nucleotide sequence ID" value="NZ_BAAAQN010000029.1"/>
</dbReference>
<evidence type="ECO:0000313" key="3">
    <source>
        <dbReference type="Proteomes" id="UP001500751"/>
    </source>
</evidence>
<feature type="transmembrane region" description="Helical" evidence="1">
    <location>
        <begin position="71"/>
        <end position="97"/>
    </location>
</feature>
<keyword evidence="1" id="KW-0472">Membrane</keyword>
<evidence type="ECO:0000256" key="1">
    <source>
        <dbReference type="SAM" id="Phobius"/>
    </source>
</evidence>
<reference evidence="2 3" key="1">
    <citation type="journal article" date="2019" name="Int. J. Syst. Evol. Microbiol.">
        <title>The Global Catalogue of Microorganisms (GCM) 10K type strain sequencing project: providing services to taxonomists for standard genome sequencing and annotation.</title>
        <authorList>
            <consortium name="The Broad Institute Genomics Platform"/>
            <consortium name="The Broad Institute Genome Sequencing Center for Infectious Disease"/>
            <person name="Wu L."/>
            <person name="Ma J."/>
        </authorList>
    </citation>
    <scope>NUCLEOTIDE SEQUENCE [LARGE SCALE GENOMIC DNA]</scope>
    <source>
        <strain evidence="2 3">JCM 16014</strain>
    </source>
</reference>
<dbReference type="Proteomes" id="UP001500751">
    <property type="component" value="Unassembled WGS sequence"/>
</dbReference>
<comment type="caution">
    <text evidence="2">The sequence shown here is derived from an EMBL/GenBank/DDBJ whole genome shotgun (WGS) entry which is preliminary data.</text>
</comment>
<accession>A0ABN2UPX3</accession>
<proteinExistence type="predicted"/>
<protein>
    <submittedName>
        <fullName evidence="2">Transporter</fullName>
    </submittedName>
</protein>
<organism evidence="2 3">
    <name type="scientific">Catenulispora yoronensis</name>
    <dbReference type="NCBI Taxonomy" id="450799"/>
    <lineage>
        <taxon>Bacteria</taxon>
        <taxon>Bacillati</taxon>
        <taxon>Actinomycetota</taxon>
        <taxon>Actinomycetes</taxon>
        <taxon>Catenulisporales</taxon>
        <taxon>Catenulisporaceae</taxon>
        <taxon>Catenulispora</taxon>
    </lineage>
</organism>
<feature type="transmembrane region" description="Helical" evidence="1">
    <location>
        <begin position="118"/>
        <end position="141"/>
    </location>
</feature>